<proteinExistence type="predicted"/>
<feature type="compositionally biased region" description="Low complexity" evidence="1">
    <location>
        <begin position="60"/>
        <end position="69"/>
    </location>
</feature>
<dbReference type="EMBL" id="JAANYQ010000020">
    <property type="protein sequence ID" value="KAF4119864.1"/>
    <property type="molecule type" value="Genomic_DNA"/>
</dbReference>
<feature type="region of interest" description="Disordered" evidence="1">
    <location>
        <begin position="48"/>
        <end position="81"/>
    </location>
</feature>
<comment type="caution">
    <text evidence="2">The sequence shown here is derived from an EMBL/GenBank/DDBJ whole genome shotgun (WGS) entry which is preliminary data.</text>
</comment>
<evidence type="ECO:0000313" key="2">
    <source>
        <dbReference type="EMBL" id="KAF4119864.1"/>
    </source>
</evidence>
<organism evidence="2 3">
    <name type="scientific">Geosmithia morbida</name>
    <dbReference type="NCBI Taxonomy" id="1094350"/>
    <lineage>
        <taxon>Eukaryota</taxon>
        <taxon>Fungi</taxon>
        <taxon>Dikarya</taxon>
        <taxon>Ascomycota</taxon>
        <taxon>Pezizomycotina</taxon>
        <taxon>Sordariomycetes</taxon>
        <taxon>Hypocreomycetidae</taxon>
        <taxon>Hypocreales</taxon>
        <taxon>Bionectriaceae</taxon>
        <taxon>Geosmithia</taxon>
    </lineage>
</organism>
<evidence type="ECO:0000256" key="1">
    <source>
        <dbReference type="SAM" id="MobiDB-lite"/>
    </source>
</evidence>
<feature type="compositionally biased region" description="Polar residues" evidence="1">
    <location>
        <begin position="70"/>
        <end position="80"/>
    </location>
</feature>
<dbReference type="Proteomes" id="UP000749293">
    <property type="component" value="Unassembled WGS sequence"/>
</dbReference>
<sequence>MAHPLPGPWLGTLSAGRAVAGPFSWSDSSPWFVLPHVHAPMYMPEVSTPPIQSATRPAEAEASPSPSEPWSDTGSSTAPGTRTLAGHAVRALRRLLAGCGAMFLWQFMGCHCSCNAIACYVRTMFAQLGLEGATSGLLAAGRLRRRELARRLPALLLLLLDRQDRPPSRHLPLSLDNVDAIVGAYIYNTWGRSLEGIDLVFGDTAAHEGEGPFG</sequence>
<reference evidence="2" key="1">
    <citation type="submission" date="2020-03" db="EMBL/GenBank/DDBJ databases">
        <title>Site-based positive gene gene selection in Geosmithia morbida across the United States reveals a broad range of putative effectors and factors for local host and environmental adapation.</title>
        <authorList>
            <person name="Onufrak A."/>
            <person name="Murdoch R.W."/>
            <person name="Gazis R."/>
            <person name="Huff M."/>
            <person name="Staton M."/>
            <person name="Klingeman W."/>
            <person name="Hadziabdic D."/>
        </authorList>
    </citation>
    <scope>NUCLEOTIDE SEQUENCE</scope>
    <source>
        <strain evidence="2">1262</strain>
    </source>
</reference>
<evidence type="ECO:0000313" key="3">
    <source>
        <dbReference type="Proteomes" id="UP000749293"/>
    </source>
</evidence>
<dbReference type="RefSeq" id="XP_035318516.1">
    <property type="nucleotide sequence ID" value="XM_035465528.1"/>
</dbReference>
<dbReference type="GeneID" id="55969780"/>
<protein>
    <submittedName>
        <fullName evidence="2">Sugar (And other) transporter</fullName>
    </submittedName>
</protein>
<dbReference type="AlphaFoldDB" id="A0A9P4YRU8"/>
<gene>
    <name evidence="2" type="ORF">GMORB2_3552</name>
</gene>
<keyword evidence="3" id="KW-1185">Reference proteome</keyword>
<accession>A0A9P4YRU8</accession>
<name>A0A9P4YRU8_9HYPO</name>